<dbReference type="OrthoDB" id="67965at2759"/>
<reference evidence="2 3" key="1">
    <citation type="submission" date="2017-03" db="EMBL/GenBank/DDBJ databases">
        <title>Genomes of endolithic fungi from Antarctica.</title>
        <authorList>
            <person name="Coleine C."/>
            <person name="Masonjones S."/>
            <person name="Stajich J.E."/>
        </authorList>
    </citation>
    <scope>NUCLEOTIDE SEQUENCE [LARGE SCALE GENOMIC DNA]</scope>
    <source>
        <strain evidence="2 3">CCFEE 5187</strain>
    </source>
</reference>
<organism evidence="2 3">
    <name type="scientific">Cryomyces minteri</name>
    <dbReference type="NCBI Taxonomy" id="331657"/>
    <lineage>
        <taxon>Eukaryota</taxon>
        <taxon>Fungi</taxon>
        <taxon>Dikarya</taxon>
        <taxon>Ascomycota</taxon>
        <taxon>Pezizomycotina</taxon>
        <taxon>Dothideomycetes</taxon>
        <taxon>Dothideomycetes incertae sedis</taxon>
        <taxon>Cryomyces</taxon>
    </lineage>
</organism>
<gene>
    <name evidence="2" type="ORF">B0A49_04367</name>
</gene>
<dbReference type="InterPro" id="IPR010721">
    <property type="entry name" value="UstE-like"/>
</dbReference>
<feature type="transmembrane region" description="Helical" evidence="1">
    <location>
        <begin position="206"/>
        <end position="225"/>
    </location>
</feature>
<protein>
    <recommendedName>
        <fullName evidence="4">Steroid 5-alpha reductase C-terminal domain-containing protein</fullName>
    </recommendedName>
</protein>
<keyword evidence="3" id="KW-1185">Reference proteome</keyword>
<sequence>MSSSKNPKDATNDWYKDARRKGTSVSGIVTFVALRALDLPIQYYLLRSNVGARLIQYLGGTAITIPPANTATVLGLPPYYATIVLLATGSAAKQIYWATRISEQVLPPPFAILLAAYNTVLNSINTVLSVWAWSSNSAPSGSSYSLTQGIGLLLYGTGLFTEWYCEVQRKRFKQDPRNQGKPYSGGLFGLATNINYGGYTLWRTGYALYCAGLPWAGVMVAWLAGDFCGRAIPSMDGYCLNKYGDQWMEVRRKVPYRLLPWIY</sequence>
<keyword evidence="1" id="KW-0812">Transmembrane</keyword>
<proteinExistence type="predicted"/>
<name>A0A4U0X6Q5_9PEZI</name>
<evidence type="ECO:0000313" key="2">
    <source>
        <dbReference type="EMBL" id="TKA70723.1"/>
    </source>
</evidence>
<feature type="transmembrane region" description="Helical" evidence="1">
    <location>
        <begin position="145"/>
        <end position="165"/>
    </location>
</feature>
<evidence type="ECO:0000313" key="3">
    <source>
        <dbReference type="Proteomes" id="UP000308768"/>
    </source>
</evidence>
<accession>A0A4U0X6Q5</accession>
<dbReference type="EMBL" id="NAJN01000622">
    <property type="protein sequence ID" value="TKA70723.1"/>
    <property type="molecule type" value="Genomic_DNA"/>
</dbReference>
<dbReference type="AlphaFoldDB" id="A0A4U0X6Q5"/>
<dbReference type="Pfam" id="PF06966">
    <property type="entry name" value="DUF1295"/>
    <property type="match status" value="1"/>
</dbReference>
<comment type="caution">
    <text evidence="2">The sequence shown here is derived from an EMBL/GenBank/DDBJ whole genome shotgun (WGS) entry which is preliminary data.</text>
</comment>
<feature type="transmembrane region" description="Helical" evidence="1">
    <location>
        <begin position="110"/>
        <end position="133"/>
    </location>
</feature>
<evidence type="ECO:0000256" key="1">
    <source>
        <dbReference type="SAM" id="Phobius"/>
    </source>
</evidence>
<dbReference type="STRING" id="331657.A0A4U0X6Q5"/>
<dbReference type="Proteomes" id="UP000308768">
    <property type="component" value="Unassembled WGS sequence"/>
</dbReference>
<dbReference type="Gene3D" id="1.20.120.1630">
    <property type="match status" value="1"/>
</dbReference>
<keyword evidence="1" id="KW-0472">Membrane</keyword>
<evidence type="ECO:0008006" key="4">
    <source>
        <dbReference type="Google" id="ProtNLM"/>
    </source>
</evidence>
<keyword evidence="1" id="KW-1133">Transmembrane helix</keyword>
<feature type="transmembrane region" description="Helical" evidence="1">
    <location>
        <begin position="25"/>
        <end position="45"/>
    </location>
</feature>